<dbReference type="OrthoDB" id="3264463at2"/>
<evidence type="ECO:0000256" key="1">
    <source>
        <dbReference type="SAM" id="MobiDB-lite"/>
    </source>
</evidence>
<dbReference type="EMBL" id="CP003219">
    <property type="protein sequence ID" value="AEW96955.1"/>
    <property type="molecule type" value="Genomic_DNA"/>
</dbReference>
<dbReference type="InterPro" id="IPR025447">
    <property type="entry name" value="DUF4192"/>
</dbReference>
<evidence type="ECO:0008006" key="4">
    <source>
        <dbReference type="Google" id="ProtNLM"/>
    </source>
</evidence>
<dbReference type="HOGENOM" id="CLU_030181_0_1_11"/>
<organism evidence="2 3">
    <name type="scientific">Streptantibioticus cattleyicolor (strain ATCC 35852 / DSM 46488 / JCM 4925 / NBRC 14057 / NRRL 8057)</name>
    <name type="common">Streptomyces cattleya</name>
    <dbReference type="NCBI Taxonomy" id="1003195"/>
    <lineage>
        <taxon>Bacteria</taxon>
        <taxon>Bacillati</taxon>
        <taxon>Actinomycetota</taxon>
        <taxon>Actinomycetes</taxon>
        <taxon>Kitasatosporales</taxon>
        <taxon>Streptomycetaceae</taxon>
        <taxon>Streptantibioticus</taxon>
    </lineage>
</organism>
<dbReference type="STRING" id="1003195.SCATT_45840"/>
<evidence type="ECO:0000313" key="3">
    <source>
        <dbReference type="Proteomes" id="UP000007842"/>
    </source>
</evidence>
<keyword evidence="3" id="KW-1185">Reference proteome</keyword>
<sequence>MTQHTQPTSDLLEPHVTLRTPAQLAEALPYLLGFHPDDSIVLIAMHGGRGRFGGRLRIGIPESETEWPHLAAELADCLVNAPSRFGRPNGIAAFLCQDPRGDETPARTMERLRPLAQHLRTACGAQDVPVFEALCVSGGRWFSYCCPNPACCPPEGGEINRDGTSVMAVAAAYAGIRVRGSLREMRARFAPLTGARSEAQETALDTACGELVPRMLDGGAGSGTVREETIALAAAALQRFKDAPAEHDDPTGDAHDDTLLGDEEAAAVLIGLQDRDTRDIAAEWQEECDQAAALRLWRALARRCVGAYAGYAAPPLTLAGLVCWLAGDEPSARVAFGLALEADPDYVFAQLLHEACNHHVDPEPLRRRLREEHAKRSARPARPPRPGRAGTGPKGRPSGDTRPVTRTTARPRTRRRVRADGDERA</sequence>
<gene>
    <name evidence="2" type="ordered locus">SCATT_45840</name>
</gene>
<dbReference type="KEGG" id="sct:SCAT_4594"/>
<dbReference type="Proteomes" id="UP000007842">
    <property type="component" value="Chromosome"/>
</dbReference>
<dbReference type="eggNOG" id="ENOG5031GJC">
    <property type="taxonomic scope" value="Bacteria"/>
</dbReference>
<accession>F8JVP5</accession>
<accession>G8X0P0</accession>
<proteinExistence type="predicted"/>
<evidence type="ECO:0000313" key="2">
    <source>
        <dbReference type="EMBL" id="AEW96955.1"/>
    </source>
</evidence>
<dbReference type="AlphaFoldDB" id="F8JVP5"/>
<dbReference type="PATRIC" id="fig|1003195.11.peg.6029"/>
<dbReference type="Pfam" id="PF13830">
    <property type="entry name" value="DUF4192"/>
    <property type="match status" value="1"/>
</dbReference>
<feature type="region of interest" description="Disordered" evidence="1">
    <location>
        <begin position="370"/>
        <end position="425"/>
    </location>
</feature>
<dbReference type="RefSeq" id="WP_014145298.1">
    <property type="nucleotide sequence ID" value="NC_016111.1"/>
</dbReference>
<name>F8JVP5_STREN</name>
<reference evidence="3" key="1">
    <citation type="submission" date="2011-12" db="EMBL/GenBank/DDBJ databases">
        <title>Complete genome sequence of Streptomyces cattleya strain DSM 46488.</title>
        <authorList>
            <person name="Ou H.-Y."/>
            <person name="Li P."/>
            <person name="Zhao C."/>
            <person name="O'Hagan D."/>
            <person name="Deng Z."/>
        </authorList>
    </citation>
    <scope>NUCLEOTIDE SEQUENCE [LARGE SCALE GENOMIC DNA]</scope>
    <source>
        <strain evidence="3">ATCC 35852 / DSM 46488 / JCM 4925 / NBRC 14057 / NRRL 8057</strain>
    </source>
</reference>
<dbReference type="KEGG" id="scy:SCATT_45840"/>
<protein>
    <recommendedName>
        <fullName evidence="4">DUF4192 domain-containing protein</fullName>
    </recommendedName>
</protein>